<feature type="transmembrane region" description="Helical" evidence="1">
    <location>
        <begin position="35"/>
        <end position="53"/>
    </location>
</feature>
<dbReference type="Proteomes" id="UP000036045">
    <property type="component" value="Unassembled WGS sequence"/>
</dbReference>
<sequence length="99" mass="11363">MIRNIIGSAFILISYIVLGINWFYLLPKGLELMPYWSWIVFVSAIFGVVIKYYKPNSKNTDTDNGKLGKVSKFFDNSIDVITGHINNEDEVDKNKQSKK</sequence>
<evidence type="ECO:0000256" key="1">
    <source>
        <dbReference type="SAM" id="Phobius"/>
    </source>
</evidence>
<dbReference type="AlphaFoldDB" id="A0A0J1ILP4"/>
<gene>
    <name evidence="2" type="ORF">ABW02_07830</name>
</gene>
<name>A0A0J1ILP4_NIACI</name>
<dbReference type="PATRIC" id="fig|1397.4.peg.4729"/>
<dbReference type="EMBL" id="LDPH01000006">
    <property type="protein sequence ID" value="KLV26881.1"/>
    <property type="molecule type" value="Genomic_DNA"/>
</dbReference>
<keyword evidence="1" id="KW-0812">Transmembrane</keyword>
<dbReference type="GeneID" id="56348680"/>
<evidence type="ECO:0000313" key="3">
    <source>
        <dbReference type="Proteomes" id="UP000036045"/>
    </source>
</evidence>
<keyword evidence="1" id="KW-0472">Membrane</keyword>
<organism evidence="2 3">
    <name type="scientific">Niallia circulans</name>
    <name type="common">Bacillus circulans</name>
    <dbReference type="NCBI Taxonomy" id="1397"/>
    <lineage>
        <taxon>Bacteria</taxon>
        <taxon>Bacillati</taxon>
        <taxon>Bacillota</taxon>
        <taxon>Bacilli</taxon>
        <taxon>Bacillales</taxon>
        <taxon>Bacillaceae</taxon>
        <taxon>Niallia</taxon>
    </lineage>
</organism>
<comment type="caution">
    <text evidence="2">The sequence shown here is derived from an EMBL/GenBank/DDBJ whole genome shotgun (WGS) entry which is preliminary data.</text>
</comment>
<dbReference type="OrthoDB" id="2891431at2"/>
<feature type="transmembrane region" description="Helical" evidence="1">
    <location>
        <begin position="5"/>
        <end position="23"/>
    </location>
</feature>
<keyword evidence="1" id="KW-1133">Transmembrane helix</keyword>
<evidence type="ECO:0000313" key="2">
    <source>
        <dbReference type="EMBL" id="KLV26881.1"/>
    </source>
</evidence>
<keyword evidence="3" id="KW-1185">Reference proteome</keyword>
<dbReference type="RefSeq" id="WP_047941414.1">
    <property type="nucleotide sequence ID" value="NZ_CP053989.1"/>
</dbReference>
<reference evidence="2 3" key="1">
    <citation type="submission" date="2015-05" db="EMBL/GenBank/DDBJ databases">
        <title>Whole genome sequence and identification of bacterial endophytes from Costus igneus.</title>
        <authorList>
            <person name="Lee Y.P."/>
            <person name="Gan H.M."/>
            <person name="Eng W."/>
            <person name="Wheatley M.S."/>
            <person name="Caraballo A."/>
            <person name="Polter S."/>
            <person name="Savka M.A."/>
            <person name="Hudson A.O."/>
        </authorList>
    </citation>
    <scope>NUCLEOTIDE SEQUENCE [LARGE SCALE GENOMIC DNA]</scope>
    <source>
        <strain evidence="2 3">RIT379</strain>
    </source>
</reference>
<proteinExistence type="predicted"/>
<protein>
    <submittedName>
        <fullName evidence="2">Uncharacterized protein</fullName>
    </submittedName>
</protein>
<accession>A0A0J1ILP4</accession>